<dbReference type="SMART" id="SM00345">
    <property type="entry name" value="HTH_GNTR"/>
    <property type="match status" value="1"/>
</dbReference>
<dbReference type="EMBL" id="SMLB01000043">
    <property type="protein sequence ID" value="TDD66138.1"/>
    <property type="molecule type" value="Genomic_DNA"/>
</dbReference>
<feature type="domain" description="HTH gntR-type" evidence="4">
    <location>
        <begin position="1"/>
        <end position="69"/>
    </location>
</feature>
<sequence>MAVTDIAIEKIKQMIVSGELSPGDRLPREADLAERLGLSRSSLREAVRALSLIHVLDVRQGDGTYVTSLSPHLLLDAMAFVVDFHRDDTVLHFLEVRRIIEPAAAAMAAVRMSDDAIAKLDEIMAPLGPDTGVEELVASDLEFHRLIAEGSGNPVLCSLVESLSGPTHRARVWRGLTQEAATARTLSEHRSIVAAIRARQPDIARSWATVHVAGVEQWLREALTPAEDVAEDGWPKAGREVPGGEYH</sequence>
<comment type="caution">
    <text evidence="5">The sequence shown here is derived from an EMBL/GenBank/DDBJ whole genome shotgun (WGS) entry which is preliminary data.</text>
</comment>
<dbReference type="CDD" id="cd07377">
    <property type="entry name" value="WHTH_GntR"/>
    <property type="match status" value="1"/>
</dbReference>
<dbReference type="SUPFAM" id="SSF48008">
    <property type="entry name" value="GntR ligand-binding domain-like"/>
    <property type="match status" value="1"/>
</dbReference>
<dbReference type="SUPFAM" id="SSF46785">
    <property type="entry name" value="Winged helix' DNA-binding domain"/>
    <property type="match status" value="1"/>
</dbReference>
<dbReference type="PANTHER" id="PTHR43537:SF5">
    <property type="entry name" value="UXU OPERON TRANSCRIPTIONAL REGULATOR"/>
    <property type="match status" value="1"/>
</dbReference>
<dbReference type="InterPro" id="IPR036390">
    <property type="entry name" value="WH_DNA-bd_sf"/>
</dbReference>
<dbReference type="Gene3D" id="1.10.10.10">
    <property type="entry name" value="Winged helix-like DNA-binding domain superfamily/Winged helix DNA-binding domain"/>
    <property type="match status" value="1"/>
</dbReference>
<reference evidence="5 6" key="1">
    <citation type="submission" date="2019-02" db="EMBL/GenBank/DDBJ databases">
        <title>Draft genome sequences of novel Actinobacteria.</title>
        <authorList>
            <person name="Sahin N."/>
            <person name="Ay H."/>
            <person name="Saygin H."/>
        </authorList>
    </citation>
    <scope>NUCLEOTIDE SEQUENCE [LARGE SCALE GENOMIC DNA]</scope>
    <source>
        <strain evidence="5 6">8K307</strain>
    </source>
</reference>
<dbReference type="InterPro" id="IPR000524">
    <property type="entry name" value="Tscrpt_reg_HTH_GntR"/>
</dbReference>
<accession>A0A4R5A2L0</accession>
<dbReference type="Proteomes" id="UP000295217">
    <property type="component" value="Unassembled WGS sequence"/>
</dbReference>
<dbReference type="OrthoDB" id="7989071at2"/>
<gene>
    <name evidence="5" type="ORF">E1262_23265</name>
</gene>
<dbReference type="Pfam" id="PF00392">
    <property type="entry name" value="GntR"/>
    <property type="match status" value="1"/>
</dbReference>
<evidence type="ECO:0000256" key="2">
    <source>
        <dbReference type="ARBA" id="ARBA00023125"/>
    </source>
</evidence>
<evidence type="ECO:0000259" key="4">
    <source>
        <dbReference type="PROSITE" id="PS50949"/>
    </source>
</evidence>
<dbReference type="GO" id="GO:0003677">
    <property type="term" value="F:DNA binding"/>
    <property type="evidence" value="ECO:0007669"/>
    <property type="project" value="UniProtKB-KW"/>
</dbReference>
<dbReference type="Pfam" id="PF07729">
    <property type="entry name" value="FCD"/>
    <property type="match status" value="1"/>
</dbReference>
<dbReference type="PANTHER" id="PTHR43537">
    <property type="entry name" value="TRANSCRIPTIONAL REGULATOR, GNTR FAMILY"/>
    <property type="match status" value="1"/>
</dbReference>
<dbReference type="SMART" id="SM00895">
    <property type="entry name" value="FCD"/>
    <property type="match status" value="1"/>
</dbReference>
<keyword evidence="1" id="KW-0805">Transcription regulation</keyword>
<evidence type="ECO:0000256" key="1">
    <source>
        <dbReference type="ARBA" id="ARBA00023015"/>
    </source>
</evidence>
<dbReference type="InterPro" id="IPR008920">
    <property type="entry name" value="TF_FadR/GntR_C"/>
</dbReference>
<keyword evidence="3" id="KW-0804">Transcription</keyword>
<name>A0A4R5A2L0_9ACTN</name>
<evidence type="ECO:0000256" key="3">
    <source>
        <dbReference type="ARBA" id="ARBA00023163"/>
    </source>
</evidence>
<dbReference type="PROSITE" id="PS50949">
    <property type="entry name" value="HTH_GNTR"/>
    <property type="match status" value="1"/>
</dbReference>
<keyword evidence="6" id="KW-1185">Reference proteome</keyword>
<dbReference type="InterPro" id="IPR036388">
    <property type="entry name" value="WH-like_DNA-bd_sf"/>
</dbReference>
<evidence type="ECO:0000313" key="6">
    <source>
        <dbReference type="Proteomes" id="UP000295217"/>
    </source>
</evidence>
<dbReference type="GO" id="GO:0003700">
    <property type="term" value="F:DNA-binding transcription factor activity"/>
    <property type="evidence" value="ECO:0007669"/>
    <property type="project" value="InterPro"/>
</dbReference>
<dbReference type="Gene3D" id="1.20.120.530">
    <property type="entry name" value="GntR ligand-binding domain-like"/>
    <property type="match status" value="1"/>
</dbReference>
<proteinExistence type="predicted"/>
<dbReference type="AlphaFoldDB" id="A0A4R5A2L0"/>
<dbReference type="RefSeq" id="WP_132106100.1">
    <property type="nucleotide sequence ID" value="NZ_SMLB01000043.1"/>
</dbReference>
<protein>
    <submittedName>
        <fullName evidence="5">FadR family transcriptional regulator</fullName>
    </submittedName>
</protein>
<dbReference type="InterPro" id="IPR011711">
    <property type="entry name" value="GntR_C"/>
</dbReference>
<evidence type="ECO:0000313" key="5">
    <source>
        <dbReference type="EMBL" id="TDD66138.1"/>
    </source>
</evidence>
<keyword evidence="2" id="KW-0238">DNA-binding</keyword>
<organism evidence="5 6">
    <name type="scientific">Jiangella aurantiaca</name>
    <dbReference type="NCBI Taxonomy" id="2530373"/>
    <lineage>
        <taxon>Bacteria</taxon>
        <taxon>Bacillati</taxon>
        <taxon>Actinomycetota</taxon>
        <taxon>Actinomycetes</taxon>
        <taxon>Jiangellales</taxon>
        <taxon>Jiangellaceae</taxon>
        <taxon>Jiangella</taxon>
    </lineage>
</organism>
<dbReference type="PRINTS" id="PR00035">
    <property type="entry name" value="HTHGNTR"/>
</dbReference>